<feature type="compositionally biased region" description="Low complexity" evidence="1">
    <location>
        <begin position="167"/>
        <end position="232"/>
    </location>
</feature>
<dbReference type="RefSeq" id="WP_182621046.1">
    <property type="nucleotide sequence ID" value="NZ_JACIUV010000001.1"/>
</dbReference>
<comment type="caution">
    <text evidence="2">The sequence shown here is derived from an EMBL/GenBank/DDBJ whole genome shotgun (WGS) entry which is preliminary data.</text>
</comment>
<organism evidence="2 3">
    <name type="scientific">Stenotrophomonas koreensis</name>
    <dbReference type="NCBI Taxonomy" id="266128"/>
    <lineage>
        <taxon>Bacteria</taxon>
        <taxon>Pseudomonadati</taxon>
        <taxon>Pseudomonadota</taxon>
        <taxon>Gammaproteobacteria</taxon>
        <taxon>Lysobacterales</taxon>
        <taxon>Lysobacteraceae</taxon>
        <taxon>Stenotrophomonas</taxon>
    </lineage>
</organism>
<evidence type="ECO:0000313" key="2">
    <source>
        <dbReference type="EMBL" id="MBB1115586.1"/>
    </source>
</evidence>
<evidence type="ECO:0000313" key="3">
    <source>
        <dbReference type="Proteomes" id="UP000550609"/>
    </source>
</evidence>
<feature type="compositionally biased region" description="Low complexity" evidence="1">
    <location>
        <begin position="240"/>
        <end position="253"/>
    </location>
</feature>
<proteinExistence type="predicted"/>
<accession>A0A7W3UXI9</accession>
<reference evidence="2 3" key="1">
    <citation type="submission" date="2020-08" db="EMBL/GenBank/DDBJ databases">
        <title>Stenotrophomonas sp. W1S232.</title>
        <authorList>
            <person name="Deng Y."/>
        </authorList>
    </citation>
    <scope>NUCLEOTIDE SEQUENCE [LARGE SCALE GENOMIC DNA]</scope>
    <source>
        <strain evidence="2 3">W1S232</strain>
    </source>
</reference>
<protein>
    <submittedName>
        <fullName evidence="2">General secretion pathway protein GspN</fullName>
    </submittedName>
</protein>
<dbReference type="AlphaFoldDB" id="A0A7W3UXI9"/>
<gene>
    <name evidence="2" type="ORF">H4O09_00705</name>
</gene>
<feature type="region of interest" description="Disordered" evidence="1">
    <location>
        <begin position="167"/>
        <end position="253"/>
    </location>
</feature>
<dbReference type="EMBL" id="JACIUV010000001">
    <property type="protein sequence ID" value="MBB1115586.1"/>
    <property type="molecule type" value="Genomic_DNA"/>
</dbReference>
<dbReference type="Proteomes" id="UP000550609">
    <property type="component" value="Unassembled WGS sequence"/>
</dbReference>
<sequence>MRRESPAMGTVVSGVFALWALAVAIAAWLGLGSRLPAADAVVEPQPLPTLPVLASERLGELSHYPQVVNRPLFNENRRPQPYYIGGDPGQQAASLRLSGVLITPQLRMATLSGEGGLSLRLQLGGPAVQGWQLLELSERQATVLGPSGSQVLPLAVHAGSADAATDAAAVAPARPGPSTGPGASPAAGTPAAVNTASATPATTPATTPAAATPAAEAAAQPSAAQMQAIRARIQARREQMQQNNNGSTQGQNR</sequence>
<evidence type="ECO:0000256" key="1">
    <source>
        <dbReference type="SAM" id="MobiDB-lite"/>
    </source>
</evidence>
<name>A0A7W3UXI9_9GAMM</name>